<dbReference type="OMA" id="ANCSAQP"/>
<sequence length="364" mass="39537">MALIDPNQPGFGLDQPDFGLDQPAFDPEAFLNSLTSLDANVSSNASNDFEHYQIPELLCSFDEFFASIPLDDLDQSGFGQSSSATSVNCFTQPLSSNIPAQAPYRQMPYDPSIGIAYTSEDTDASKVRSWENLIAQANLVNAGVPPSTPQIMEEETASQGLQTMDSPDSLFNSPGTQSVASVESVEIVETPSPTSSTPCPPRAPAATTTPSNAATNVIASAIPSPNPRAVQLPQALTNQKGYAQHVSPFAPVATIAPPISSMNSRELENARARIQTLARERNYYQRNLRKATNIDPKSGKTSLQLLQAENVNLRRANSKQSQEIQRMKNEAEAAKVSYATLAEYYNDSLKQLHKAELELEQLRK</sequence>
<keyword evidence="4" id="KW-1185">Reference proteome</keyword>
<accession>W6Q2H0</accession>
<feature type="region of interest" description="Disordered" evidence="2">
    <location>
        <begin position="189"/>
        <end position="211"/>
    </location>
</feature>
<dbReference type="Proteomes" id="UP000030686">
    <property type="component" value="Unassembled WGS sequence"/>
</dbReference>
<evidence type="ECO:0000256" key="1">
    <source>
        <dbReference type="SAM" id="Coils"/>
    </source>
</evidence>
<feature type="coiled-coil region" evidence="1">
    <location>
        <begin position="267"/>
        <end position="337"/>
    </location>
</feature>
<dbReference type="AlphaFoldDB" id="W6Q2H0"/>
<gene>
    <name evidence="3" type="ORF">PROQFM164_S02g000330</name>
</gene>
<evidence type="ECO:0000313" key="4">
    <source>
        <dbReference type="Proteomes" id="UP000030686"/>
    </source>
</evidence>
<proteinExistence type="predicted"/>
<reference evidence="3" key="1">
    <citation type="journal article" date="2014" name="Nat. Commun.">
        <title>Multiple recent horizontal transfers of a large genomic region in cheese making fungi.</title>
        <authorList>
            <person name="Cheeseman K."/>
            <person name="Ropars J."/>
            <person name="Renault P."/>
            <person name="Dupont J."/>
            <person name="Gouzy J."/>
            <person name="Branca A."/>
            <person name="Abraham A.L."/>
            <person name="Ceppi M."/>
            <person name="Conseiller E."/>
            <person name="Debuchy R."/>
            <person name="Malagnac F."/>
            <person name="Goarin A."/>
            <person name="Silar P."/>
            <person name="Lacoste S."/>
            <person name="Sallet E."/>
            <person name="Bensimon A."/>
            <person name="Giraud T."/>
            <person name="Brygoo Y."/>
        </authorList>
    </citation>
    <scope>NUCLEOTIDE SEQUENCE [LARGE SCALE GENOMIC DNA]</scope>
    <source>
        <strain evidence="3">FM164</strain>
    </source>
</reference>
<protein>
    <submittedName>
        <fullName evidence="3">Genomic scaffold, ProqFM164S02</fullName>
    </submittedName>
</protein>
<evidence type="ECO:0000256" key="2">
    <source>
        <dbReference type="SAM" id="MobiDB-lite"/>
    </source>
</evidence>
<evidence type="ECO:0000313" key="3">
    <source>
        <dbReference type="EMBL" id="CDM30181.1"/>
    </source>
</evidence>
<keyword evidence="1" id="KW-0175">Coiled coil</keyword>
<dbReference type="EMBL" id="HG792016">
    <property type="protein sequence ID" value="CDM30181.1"/>
    <property type="molecule type" value="Genomic_DNA"/>
</dbReference>
<name>W6Q2H0_PENRF</name>
<dbReference type="OrthoDB" id="4366200at2759"/>
<organism evidence="3 4">
    <name type="scientific">Penicillium roqueforti (strain FM164)</name>
    <dbReference type="NCBI Taxonomy" id="1365484"/>
    <lineage>
        <taxon>Eukaryota</taxon>
        <taxon>Fungi</taxon>
        <taxon>Dikarya</taxon>
        <taxon>Ascomycota</taxon>
        <taxon>Pezizomycotina</taxon>
        <taxon>Eurotiomycetes</taxon>
        <taxon>Eurotiomycetidae</taxon>
        <taxon>Eurotiales</taxon>
        <taxon>Aspergillaceae</taxon>
        <taxon>Penicillium</taxon>
    </lineage>
</organism>